<protein>
    <submittedName>
        <fullName evidence="1">Uncharacterized protein</fullName>
    </submittedName>
</protein>
<evidence type="ECO:0000313" key="1">
    <source>
        <dbReference type="EMBL" id="MBC9795224.1"/>
    </source>
</evidence>
<evidence type="ECO:0000313" key="2">
    <source>
        <dbReference type="Proteomes" id="UP000653730"/>
    </source>
</evidence>
<proteinExistence type="predicted"/>
<keyword evidence="2" id="KW-1185">Reference proteome</keyword>
<dbReference type="Proteomes" id="UP000653730">
    <property type="component" value="Unassembled WGS sequence"/>
</dbReference>
<dbReference type="RefSeq" id="WP_187964376.1">
    <property type="nucleotide sequence ID" value="NZ_JACVDC010000007.1"/>
</dbReference>
<name>A0A926JQ13_9FLAO</name>
<accession>A0A926JQ13</accession>
<dbReference type="EMBL" id="JACVDC010000007">
    <property type="protein sequence ID" value="MBC9795224.1"/>
    <property type="molecule type" value="Genomic_DNA"/>
</dbReference>
<comment type="caution">
    <text evidence="1">The sequence shown here is derived from an EMBL/GenBank/DDBJ whole genome shotgun (WGS) entry which is preliminary data.</text>
</comment>
<gene>
    <name evidence="1" type="ORF">IBL28_04545</name>
</gene>
<sequence length="123" mass="14557">MKKEKIVLLVLFSLFLIFAVYRHFTKASDIENNKLTGIAKIYDISYSHYRYNGDYTFKYEGEWYKGYKHLKEGEDKSLIGRYFAVEFSSENPAENKLLLNKEIKDTLKIREAGFKIQAHDKLE</sequence>
<organism evidence="1 2">
    <name type="scientific">Sinomicrobium weinanense</name>
    <dbReference type="NCBI Taxonomy" id="2842200"/>
    <lineage>
        <taxon>Bacteria</taxon>
        <taxon>Pseudomonadati</taxon>
        <taxon>Bacteroidota</taxon>
        <taxon>Flavobacteriia</taxon>
        <taxon>Flavobacteriales</taxon>
        <taxon>Flavobacteriaceae</taxon>
        <taxon>Sinomicrobium</taxon>
    </lineage>
</organism>
<reference evidence="1 2" key="1">
    <citation type="submission" date="2020-09" db="EMBL/GenBank/DDBJ databases">
        <title>Sinomicrobium weinanense sp. nov., a halophilic bacteria isolated from saline-alkali soil.</title>
        <authorList>
            <person name="Wu P."/>
            <person name="Ren H."/>
            <person name="Mei Y."/>
            <person name="Liang Y."/>
            <person name="Chen Z."/>
        </authorList>
    </citation>
    <scope>NUCLEOTIDE SEQUENCE [LARGE SCALE GENOMIC DNA]</scope>
    <source>
        <strain evidence="1 2">FJxs</strain>
    </source>
</reference>
<dbReference type="AlphaFoldDB" id="A0A926JQ13"/>